<evidence type="ECO:0000259" key="2">
    <source>
        <dbReference type="SMART" id="SM00014"/>
    </source>
</evidence>
<dbReference type="Proteomes" id="UP000652755">
    <property type="component" value="Unassembled WGS sequence"/>
</dbReference>
<feature type="transmembrane region" description="Helical" evidence="1">
    <location>
        <begin position="96"/>
        <end position="116"/>
    </location>
</feature>
<dbReference type="Gene3D" id="1.20.144.10">
    <property type="entry name" value="Phosphatidic acid phosphatase type 2/haloperoxidase"/>
    <property type="match status" value="2"/>
</dbReference>
<protein>
    <submittedName>
        <fullName evidence="3">Phosphatase PAP2 family protein</fullName>
    </submittedName>
</protein>
<dbReference type="CDD" id="cd03392">
    <property type="entry name" value="PAP2_like_2"/>
    <property type="match status" value="1"/>
</dbReference>
<comment type="caution">
    <text evidence="3">The sequence shown here is derived from an EMBL/GenBank/DDBJ whole genome shotgun (WGS) entry which is preliminary data.</text>
</comment>
<proteinExistence type="predicted"/>
<organism evidence="3 4">
    <name type="scientific">Pedobacter fastidiosus</name>
    <dbReference type="NCBI Taxonomy" id="2765361"/>
    <lineage>
        <taxon>Bacteria</taxon>
        <taxon>Pseudomonadati</taxon>
        <taxon>Bacteroidota</taxon>
        <taxon>Sphingobacteriia</taxon>
        <taxon>Sphingobacteriales</taxon>
        <taxon>Sphingobacteriaceae</taxon>
        <taxon>Pedobacter</taxon>
    </lineage>
</organism>
<dbReference type="SMART" id="SM00014">
    <property type="entry name" value="acidPPc"/>
    <property type="match status" value="1"/>
</dbReference>
<dbReference type="PANTHER" id="PTHR14969:SF13">
    <property type="entry name" value="AT30094P"/>
    <property type="match status" value="1"/>
</dbReference>
<evidence type="ECO:0000313" key="4">
    <source>
        <dbReference type="Proteomes" id="UP000652755"/>
    </source>
</evidence>
<name>A0ABR7KWH2_9SPHI</name>
<feature type="transmembrane region" description="Helical" evidence="1">
    <location>
        <begin position="164"/>
        <end position="184"/>
    </location>
</feature>
<dbReference type="EMBL" id="JACRYL010000021">
    <property type="protein sequence ID" value="MBC6112469.1"/>
    <property type="molecule type" value="Genomic_DNA"/>
</dbReference>
<dbReference type="PANTHER" id="PTHR14969">
    <property type="entry name" value="SPHINGOSINE-1-PHOSPHATE PHOSPHOHYDROLASE"/>
    <property type="match status" value="1"/>
</dbReference>
<feature type="transmembrane region" description="Helical" evidence="1">
    <location>
        <begin position="20"/>
        <end position="39"/>
    </location>
</feature>
<feature type="transmembrane region" description="Helical" evidence="1">
    <location>
        <begin position="70"/>
        <end position="89"/>
    </location>
</feature>
<dbReference type="InterPro" id="IPR000326">
    <property type="entry name" value="PAP2/HPO"/>
</dbReference>
<keyword evidence="1" id="KW-0472">Membrane</keyword>
<feature type="transmembrane region" description="Helical" evidence="1">
    <location>
        <begin position="136"/>
        <end position="157"/>
    </location>
</feature>
<keyword evidence="4" id="KW-1185">Reference proteome</keyword>
<dbReference type="SUPFAM" id="SSF48317">
    <property type="entry name" value="Acid phosphatase/Vanadium-dependent haloperoxidase"/>
    <property type="match status" value="1"/>
</dbReference>
<evidence type="ECO:0000256" key="1">
    <source>
        <dbReference type="SAM" id="Phobius"/>
    </source>
</evidence>
<dbReference type="Pfam" id="PF01569">
    <property type="entry name" value="PAP2"/>
    <property type="match status" value="1"/>
</dbReference>
<keyword evidence="1" id="KW-1133">Transmembrane helix</keyword>
<dbReference type="InterPro" id="IPR036938">
    <property type="entry name" value="PAP2/HPO_sf"/>
</dbReference>
<feature type="domain" description="Phosphatidic acid phosphatase type 2/haloperoxidase" evidence="2">
    <location>
        <begin position="96"/>
        <end position="211"/>
    </location>
</feature>
<sequence>MNLDRFKFPGAVFTEKAASYITLVAVLGFTILTIMVVVFPPTTLDRWFSSEVQEHGNAFFDTFMKGVSSIGYIEYMVPLVLASSIVLLLMKQKKEALFMLFTLVSGLVSSVAKYFVNRPRPAKDLVRVIELTRQQSYPSGHVLFYTVFFGFVVFLMYRLKKIPVLLKLLIATSSMTMIALVSISRVYLGAHWLTDVLAGYLLGIICLYGLIRLYFSDFRL</sequence>
<gene>
    <name evidence="3" type="ORF">H7U22_18760</name>
</gene>
<dbReference type="RefSeq" id="WP_187072892.1">
    <property type="nucleotide sequence ID" value="NZ_JACRYL010000021.1"/>
</dbReference>
<keyword evidence="1" id="KW-0812">Transmembrane</keyword>
<accession>A0ABR7KWH2</accession>
<evidence type="ECO:0000313" key="3">
    <source>
        <dbReference type="EMBL" id="MBC6112469.1"/>
    </source>
</evidence>
<reference evidence="3 4" key="1">
    <citation type="submission" date="2020-08" db="EMBL/GenBank/DDBJ databases">
        <authorList>
            <person name="Sun Q."/>
            <person name="Inoue M."/>
        </authorList>
    </citation>
    <scope>NUCLEOTIDE SEQUENCE [LARGE SCALE GENOMIC DNA]</scope>
    <source>
        <strain evidence="3 4">CCM 8938</strain>
    </source>
</reference>
<feature type="transmembrane region" description="Helical" evidence="1">
    <location>
        <begin position="196"/>
        <end position="215"/>
    </location>
</feature>